<accession>A0A1H8D6T7</accession>
<dbReference type="InterPro" id="IPR032466">
    <property type="entry name" value="Metal_Hydrolase"/>
</dbReference>
<feature type="binding site" evidence="4">
    <location>
        <position position="8"/>
    </location>
    <ligand>
        <name>a divalent metal cation</name>
        <dbReference type="ChEBI" id="CHEBI:60240"/>
        <label>1</label>
    </ligand>
</feature>
<feature type="binding site" evidence="4">
    <location>
        <position position="6"/>
    </location>
    <ligand>
        <name>a divalent metal cation</name>
        <dbReference type="ChEBI" id="CHEBI:60240"/>
        <label>1</label>
    </ligand>
</feature>
<dbReference type="Pfam" id="PF01026">
    <property type="entry name" value="TatD_DNase"/>
    <property type="match status" value="1"/>
</dbReference>
<protein>
    <submittedName>
        <fullName evidence="5">TatD DNase family protein</fullName>
    </submittedName>
</protein>
<sequence>MLIDAHCHLDVAGFDTDRDAVIAAAQAVGVCRFIVPATVRARWQNVLALGERDDVSICLGLHPYFIEQHQPDDLKALETLILQQLAGACPARPVAIGECGIDGRFTDSLDEQWHYFDEQLNIAKRCKLPVVVHCVKANDTVSKRLRQQALPGAGLVHAFSGSYEQAVKFLDLGYVLGLGGAVTYERAQKLRRVVAKLPDDGFVLETDSPDMPLSGYQGQRNEPSRVMLVAQEVARLRRQSFDTVAALSSDNVARVFKLTGDETNS</sequence>
<comment type="similarity">
    <text evidence="1">Belongs to the metallo-dependent hydrolases superfamily. TatD-type hydrolase family.</text>
</comment>
<dbReference type="InterPro" id="IPR018228">
    <property type="entry name" value="DNase_TatD-rel_CS"/>
</dbReference>
<keyword evidence="3" id="KW-0378">Hydrolase</keyword>
<dbReference type="GO" id="GO:0005829">
    <property type="term" value="C:cytosol"/>
    <property type="evidence" value="ECO:0007669"/>
    <property type="project" value="TreeGrafter"/>
</dbReference>
<dbReference type="PROSITE" id="PS01137">
    <property type="entry name" value="TATD_1"/>
    <property type="match status" value="1"/>
</dbReference>
<dbReference type="AlphaFoldDB" id="A0A1H8D6T7"/>
<proteinExistence type="inferred from homology"/>
<evidence type="ECO:0000256" key="4">
    <source>
        <dbReference type="PIRSR" id="PIRSR005902-1"/>
    </source>
</evidence>
<dbReference type="Proteomes" id="UP000199493">
    <property type="component" value="Unassembled WGS sequence"/>
</dbReference>
<dbReference type="RefSeq" id="WP_089674435.1">
    <property type="nucleotide sequence ID" value="NZ_FODB01000001.1"/>
</dbReference>
<name>A0A1H8D6T7_9GAMM</name>
<dbReference type="SUPFAM" id="SSF51556">
    <property type="entry name" value="Metallo-dependent hydrolases"/>
    <property type="match status" value="1"/>
</dbReference>
<evidence type="ECO:0000256" key="1">
    <source>
        <dbReference type="ARBA" id="ARBA00009275"/>
    </source>
</evidence>
<reference evidence="5 6" key="1">
    <citation type="submission" date="2016-10" db="EMBL/GenBank/DDBJ databases">
        <authorList>
            <person name="de Groot N.N."/>
        </authorList>
    </citation>
    <scope>NUCLEOTIDE SEQUENCE [LARGE SCALE GENOMIC DNA]</scope>
    <source>
        <strain evidence="5 6">558</strain>
    </source>
</reference>
<organism evidence="5 6">
    <name type="scientific">Vreelandella aquamarina</name>
    <dbReference type="NCBI Taxonomy" id="77097"/>
    <lineage>
        <taxon>Bacteria</taxon>
        <taxon>Pseudomonadati</taxon>
        <taxon>Pseudomonadota</taxon>
        <taxon>Gammaproteobacteria</taxon>
        <taxon>Oceanospirillales</taxon>
        <taxon>Halomonadaceae</taxon>
        <taxon>Vreelandella</taxon>
    </lineage>
</organism>
<dbReference type="CDD" id="cd01310">
    <property type="entry name" value="TatD_DNAse"/>
    <property type="match status" value="1"/>
</dbReference>
<dbReference type="PANTHER" id="PTHR46124">
    <property type="entry name" value="D-AMINOACYL-TRNA DEACYLASE"/>
    <property type="match status" value="1"/>
</dbReference>
<dbReference type="PANTHER" id="PTHR46124:SF3">
    <property type="entry name" value="HYDROLASE"/>
    <property type="match status" value="1"/>
</dbReference>
<dbReference type="InterPro" id="IPR001130">
    <property type="entry name" value="TatD-like"/>
</dbReference>
<dbReference type="FunFam" id="3.20.20.140:FF:000005">
    <property type="entry name" value="TatD family hydrolase"/>
    <property type="match status" value="1"/>
</dbReference>
<dbReference type="PIRSF" id="PIRSF005902">
    <property type="entry name" value="DNase_TatD"/>
    <property type="match status" value="1"/>
</dbReference>
<dbReference type="STRING" id="77097.SAMN04490369_100133"/>
<evidence type="ECO:0000256" key="3">
    <source>
        <dbReference type="ARBA" id="ARBA00022801"/>
    </source>
</evidence>
<feature type="binding site" evidence="4">
    <location>
        <position position="207"/>
    </location>
    <ligand>
        <name>a divalent metal cation</name>
        <dbReference type="ChEBI" id="CHEBI:60240"/>
        <label>1</label>
    </ligand>
</feature>
<feature type="binding site" evidence="4">
    <location>
        <position position="98"/>
    </location>
    <ligand>
        <name>a divalent metal cation</name>
        <dbReference type="ChEBI" id="CHEBI:60240"/>
        <label>1</label>
    </ligand>
</feature>
<dbReference type="EMBL" id="FODB01000001">
    <property type="protein sequence ID" value="SEN02906.1"/>
    <property type="molecule type" value="Genomic_DNA"/>
</dbReference>
<dbReference type="GO" id="GO:0016788">
    <property type="term" value="F:hydrolase activity, acting on ester bonds"/>
    <property type="evidence" value="ECO:0007669"/>
    <property type="project" value="InterPro"/>
</dbReference>
<dbReference type="GO" id="GO:0046872">
    <property type="term" value="F:metal ion binding"/>
    <property type="evidence" value="ECO:0007669"/>
    <property type="project" value="UniProtKB-KW"/>
</dbReference>
<evidence type="ECO:0000313" key="6">
    <source>
        <dbReference type="Proteomes" id="UP000199493"/>
    </source>
</evidence>
<dbReference type="Gene3D" id="3.20.20.140">
    <property type="entry name" value="Metal-dependent hydrolases"/>
    <property type="match status" value="1"/>
</dbReference>
<evidence type="ECO:0000256" key="2">
    <source>
        <dbReference type="ARBA" id="ARBA00022723"/>
    </source>
</evidence>
<feature type="binding site" evidence="4">
    <location>
        <position position="157"/>
    </location>
    <ligand>
        <name>a divalent metal cation</name>
        <dbReference type="ChEBI" id="CHEBI:60240"/>
        <label>2</label>
    </ligand>
</feature>
<feature type="binding site" evidence="4">
    <location>
        <position position="133"/>
    </location>
    <ligand>
        <name>a divalent metal cation</name>
        <dbReference type="ChEBI" id="CHEBI:60240"/>
        <label>2</label>
    </ligand>
</feature>
<gene>
    <name evidence="5" type="ORF">SAMN04490369_100133</name>
</gene>
<evidence type="ECO:0000313" key="5">
    <source>
        <dbReference type="EMBL" id="SEN02906.1"/>
    </source>
</evidence>
<keyword evidence="2 4" id="KW-0479">Metal-binding</keyword>